<protein>
    <submittedName>
        <fullName evidence="2">Putative secreted protein</fullName>
    </submittedName>
</protein>
<proteinExistence type="predicted"/>
<dbReference type="AlphaFoldDB" id="A0A2M4B7S1"/>
<accession>A0A2M4B7S1</accession>
<keyword evidence="1" id="KW-0732">Signal</keyword>
<evidence type="ECO:0000313" key="2">
    <source>
        <dbReference type="EMBL" id="MBW49103.1"/>
    </source>
</evidence>
<name>A0A2M4B7S1_9DIPT</name>
<dbReference type="EMBL" id="GGFK01015782">
    <property type="protein sequence ID" value="MBW49103.1"/>
    <property type="molecule type" value="Transcribed_RNA"/>
</dbReference>
<organism evidence="2">
    <name type="scientific">Anopheles triannulatus</name>
    <dbReference type="NCBI Taxonomy" id="58253"/>
    <lineage>
        <taxon>Eukaryota</taxon>
        <taxon>Metazoa</taxon>
        <taxon>Ecdysozoa</taxon>
        <taxon>Arthropoda</taxon>
        <taxon>Hexapoda</taxon>
        <taxon>Insecta</taxon>
        <taxon>Pterygota</taxon>
        <taxon>Neoptera</taxon>
        <taxon>Endopterygota</taxon>
        <taxon>Diptera</taxon>
        <taxon>Nematocera</taxon>
        <taxon>Culicoidea</taxon>
        <taxon>Culicidae</taxon>
        <taxon>Anophelinae</taxon>
        <taxon>Anopheles</taxon>
    </lineage>
</organism>
<feature type="chain" id="PRO_5014714374" evidence="1">
    <location>
        <begin position="22"/>
        <end position="74"/>
    </location>
</feature>
<sequence length="74" mass="7315">MCTVALVVASILTSLAERCCGSPVAVPRVAAAASFCSSVVSLPSPSERAAGSAPGAIVTEEARSFPLPPSIPVC</sequence>
<reference evidence="2" key="1">
    <citation type="submission" date="2018-01" db="EMBL/GenBank/DDBJ databases">
        <title>An insight into the sialome of Amazonian anophelines.</title>
        <authorList>
            <person name="Ribeiro J.M."/>
            <person name="Scarpassa V."/>
            <person name="Calvo E."/>
        </authorList>
    </citation>
    <scope>NUCLEOTIDE SEQUENCE</scope>
    <source>
        <tissue evidence="2">Salivary glands</tissue>
    </source>
</reference>
<feature type="signal peptide" evidence="1">
    <location>
        <begin position="1"/>
        <end position="21"/>
    </location>
</feature>
<evidence type="ECO:0000256" key="1">
    <source>
        <dbReference type="SAM" id="SignalP"/>
    </source>
</evidence>